<dbReference type="OrthoDB" id="7540161at2"/>
<sequence length="338" mass="36227">MNCPAPPFEHLLRLSDHIGLLEHADGTTPLPEHGYCVDDVARGLVVVCRQPSPRHELITLGRRYLYFLAQAQAQEGRFRNRLGYDRRWRDDPGTQDCWGRALWGLGTAAARSPAAAMREESLARFGSGAKFRSEWPHAMAFAALGAAEVLDILPDHPAALGLLDAAVSVIGKPSASAAWPWPAPRLSYANAAIAEAVIVAGWRLDSDPVLRDGLRMLEWLLAGETRNGHLSVVPAGGWGQGERRPGFDQQPIEVAALADACVRAAAVTGDSSWLNGVGMCVAWFLGDNDAQIPLLDAQTGGGHDGLGPAGRNRNQGAESTLAMISVLQQGCRVSAVRR</sequence>
<reference evidence="1 2" key="1">
    <citation type="submission" date="2018-11" db="EMBL/GenBank/DDBJ databases">
        <title>Trebonia kvetii gen.nov., sp.nov., a novel acidophilic actinobacterium, and proposal of the new actinobacterial family Treboniaceae fam. nov.</title>
        <authorList>
            <person name="Rapoport D."/>
            <person name="Sagova-Mareckova M."/>
            <person name="Sedlacek I."/>
            <person name="Provaznik J."/>
            <person name="Kralova S."/>
            <person name="Pavlinic D."/>
            <person name="Benes V."/>
            <person name="Kopecky J."/>
        </authorList>
    </citation>
    <scope>NUCLEOTIDE SEQUENCE [LARGE SCALE GENOMIC DNA]</scope>
    <source>
        <strain evidence="1 2">15Tr583</strain>
    </source>
</reference>
<dbReference type="GO" id="GO:0016740">
    <property type="term" value="F:transferase activity"/>
    <property type="evidence" value="ECO:0007669"/>
    <property type="project" value="UniProtKB-KW"/>
</dbReference>
<keyword evidence="1" id="KW-0808">Transferase</keyword>
<protein>
    <submittedName>
        <fullName evidence="1">Glycosyltransferase</fullName>
    </submittedName>
</protein>
<gene>
    <name evidence="1" type="ORF">EAS64_15690</name>
</gene>
<evidence type="ECO:0000313" key="1">
    <source>
        <dbReference type="EMBL" id="TVZ03884.1"/>
    </source>
</evidence>
<comment type="caution">
    <text evidence="1">The sequence shown here is derived from an EMBL/GenBank/DDBJ whole genome shotgun (WGS) entry which is preliminary data.</text>
</comment>
<keyword evidence="2" id="KW-1185">Reference proteome</keyword>
<dbReference type="RefSeq" id="WP_145853754.1">
    <property type="nucleotide sequence ID" value="NZ_RPFW01000003.1"/>
</dbReference>
<dbReference type="AlphaFoldDB" id="A0A6P2BXU0"/>
<organism evidence="1 2">
    <name type="scientific">Trebonia kvetii</name>
    <dbReference type="NCBI Taxonomy" id="2480626"/>
    <lineage>
        <taxon>Bacteria</taxon>
        <taxon>Bacillati</taxon>
        <taxon>Actinomycetota</taxon>
        <taxon>Actinomycetes</taxon>
        <taxon>Streptosporangiales</taxon>
        <taxon>Treboniaceae</taxon>
        <taxon>Trebonia</taxon>
    </lineage>
</organism>
<name>A0A6P2BXU0_9ACTN</name>
<accession>A0A6P2BXU0</accession>
<evidence type="ECO:0000313" key="2">
    <source>
        <dbReference type="Proteomes" id="UP000460272"/>
    </source>
</evidence>
<dbReference type="EMBL" id="RPFW01000003">
    <property type="protein sequence ID" value="TVZ03884.1"/>
    <property type="molecule type" value="Genomic_DNA"/>
</dbReference>
<proteinExistence type="predicted"/>
<dbReference type="Proteomes" id="UP000460272">
    <property type="component" value="Unassembled WGS sequence"/>
</dbReference>